<dbReference type="SUPFAM" id="SSF51905">
    <property type="entry name" value="FAD/NAD(P)-binding domain"/>
    <property type="match status" value="1"/>
</dbReference>
<evidence type="ECO:0000256" key="5">
    <source>
        <dbReference type="ARBA" id="ARBA00037941"/>
    </source>
</evidence>
<gene>
    <name evidence="7" type="primary">lhgO</name>
    <name evidence="7" type="ORF">IDH45_26805</name>
</gene>
<accession>A0A927CFA9</accession>
<dbReference type="PANTHER" id="PTHR43104:SF2">
    <property type="entry name" value="L-2-HYDROXYGLUTARATE DEHYDROGENASE, MITOCHONDRIAL"/>
    <property type="match status" value="1"/>
</dbReference>
<dbReference type="Gene3D" id="3.50.50.60">
    <property type="entry name" value="FAD/NAD(P)-binding domain"/>
    <property type="match status" value="1"/>
</dbReference>
<dbReference type="RefSeq" id="WP_190931219.1">
    <property type="nucleotide sequence ID" value="NZ_JACXJA010000044.1"/>
</dbReference>
<dbReference type="PANTHER" id="PTHR43104">
    <property type="entry name" value="L-2-HYDROXYGLUTARATE DEHYDROGENASE, MITOCHONDRIAL"/>
    <property type="match status" value="1"/>
</dbReference>
<dbReference type="Gene3D" id="3.30.9.10">
    <property type="entry name" value="D-Amino Acid Oxidase, subunit A, domain 2"/>
    <property type="match status" value="1"/>
</dbReference>
<comment type="caution">
    <text evidence="7">The sequence shown here is derived from an EMBL/GenBank/DDBJ whole genome shotgun (WGS) entry which is preliminary data.</text>
</comment>
<protein>
    <submittedName>
        <fullName evidence="7">L-2-hydroxyglutarate oxidase</fullName>
        <ecNumber evidence="7">1.1.3.-</ecNumber>
    </submittedName>
</protein>
<keyword evidence="3" id="KW-0274">FAD</keyword>
<dbReference type="GO" id="GO:0005737">
    <property type="term" value="C:cytoplasm"/>
    <property type="evidence" value="ECO:0007669"/>
    <property type="project" value="TreeGrafter"/>
</dbReference>
<dbReference type="NCBIfam" id="NF008726">
    <property type="entry name" value="PRK11728.1"/>
    <property type="match status" value="1"/>
</dbReference>
<dbReference type="Proteomes" id="UP000639396">
    <property type="component" value="Unassembled WGS sequence"/>
</dbReference>
<organism evidence="7 8">
    <name type="scientific">Paenibacillus oceani</name>
    <dbReference type="NCBI Taxonomy" id="2772510"/>
    <lineage>
        <taxon>Bacteria</taxon>
        <taxon>Bacillati</taxon>
        <taxon>Bacillota</taxon>
        <taxon>Bacilli</taxon>
        <taxon>Bacillales</taxon>
        <taxon>Paenibacillaceae</taxon>
        <taxon>Paenibacillus</taxon>
    </lineage>
</organism>
<evidence type="ECO:0000313" key="8">
    <source>
        <dbReference type="Proteomes" id="UP000639396"/>
    </source>
</evidence>
<proteinExistence type="inferred from homology"/>
<evidence type="ECO:0000259" key="6">
    <source>
        <dbReference type="Pfam" id="PF01266"/>
    </source>
</evidence>
<dbReference type="InterPro" id="IPR006076">
    <property type="entry name" value="FAD-dep_OxRdtase"/>
</dbReference>
<reference evidence="7" key="1">
    <citation type="submission" date="2020-09" db="EMBL/GenBank/DDBJ databases">
        <title>A novel bacterium of genus Paenibacillus, isolated from South China Sea.</title>
        <authorList>
            <person name="Huang H."/>
            <person name="Mo K."/>
            <person name="Hu Y."/>
        </authorList>
    </citation>
    <scope>NUCLEOTIDE SEQUENCE</scope>
    <source>
        <strain evidence="7">IB182363</strain>
    </source>
</reference>
<comment type="similarity">
    <text evidence="5">Belongs to the L2HGDH family.</text>
</comment>
<dbReference type="EMBL" id="JACXJA010000044">
    <property type="protein sequence ID" value="MBD2865598.1"/>
    <property type="molecule type" value="Genomic_DNA"/>
</dbReference>
<evidence type="ECO:0000256" key="3">
    <source>
        <dbReference type="ARBA" id="ARBA00022827"/>
    </source>
</evidence>
<keyword evidence="2" id="KW-0285">Flavoprotein</keyword>
<keyword evidence="8" id="KW-1185">Reference proteome</keyword>
<evidence type="ECO:0000256" key="2">
    <source>
        <dbReference type="ARBA" id="ARBA00022630"/>
    </source>
</evidence>
<feature type="domain" description="FAD dependent oxidoreductase" evidence="6">
    <location>
        <begin position="4"/>
        <end position="269"/>
    </location>
</feature>
<dbReference type="Pfam" id="PF01266">
    <property type="entry name" value="DAO"/>
    <property type="match status" value="1"/>
</dbReference>
<sequence>MKYDYVIAGAGIVGLSIARELNRRYPEARIAIIEKESDVAKHSSGRNSGVLHAGFYYTADSLKAKFTRDGNRAMKRYCEENGLKVNNCGKLVIATNEAELEGLAELKRRGDRNSVELECMDESDVSRIDPNVHTYKKALFSPSTATVDPVEICQCMKREIASKGVELFFDTRYSEHRGEAIRTNRGKFICRYFINAAGLYADRIAHDFGFGLNYAIIPFKGIYLKFARNKSDVLTNIYPVPDLNNPFLGVHFTKTVDGSIKIGPTAIPAFWRENYRGMYRFKLGEFSQVMYYMTKLFIRDSFHFRRLAINEMKKYSKAHLIGLSLKMVNQLDRKGFGEFLQPGIRAQLLNKQTLELVQDFVLEGDASSIHVLNAVSPAFTCALPFASYIVDQVEEKLVGKRLDWERGRDQAQGVPG</sequence>
<dbReference type="AlphaFoldDB" id="A0A927CFA9"/>
<dbReference type="InterPro" id="IPR036188">
    <property type="entry name" value="FAD/NAD-bd_sf"/>
</dbReference>
<evidence type="ECO:0000313" key="7">
    <source>
        <dbReference type="EMBL" id="MBD2865598.1"/>
    </source>
</evidence>
<dbReference type="EC" id="1.1.3.-" evidence="7"/>
<dbReference type="GO" id="GO:0047545">
    <property type="term" value="F:(S)-2-hydroxyglutarate dehydrogenase activity"/>
    <property type="evidence" value="ECO:0007669"/>
    <property type="project" value="TreeGrafter"/>
</dbReference>
<keyword evidence="4 7" id="KW-0560">Oxidoreductase</keyword>
<evidence type="ECO:0000256" key="4">
    <source>
        <dbReference type="ARBA" id="ARBA00023002"/>
    </source>
</evidence>
<name>A0A927CFA9_9BACL</name>
<comment type="cofactor">
    <cofactor evidence="1">
        <name>FAD</name>
        <dbReference type="ChEBI" id="CHEBI:57692"/>
    </cofactor>
</comment>
<evidence type="ECO:0000256" key="1">
    <source>
        <dbReference type="ARBA" id="ARBA00001974"/>
    </source>
</evidence>